<evidence type="ECO:0000256" key="1">
    <source>
        <dbReference type="ARBA" id="ARBA00007340"/>
    </source>
</evidence>
<dbReference type="PANTHER" id="PTHR21641:SF0">
    <property type="entry name" value="RNA-BINDING PROTEIN EIF1AD-RELATED"/>
    <property type="match status" value="1"/>
</dbReference>
<gene>
    <name evidence="5" type="ORF">UCREL1_3731</name>
</gene>
<keyword evidence="5" id="KW-0648">Protein biosynthesis</keyword>
<dbReference type="HOGENOM" id="CLU_106477_4_0_1"/>
<reference evidence="6" key="1">
    <citation type="journal article" date="2013" name="Genome Announc.">
        <title>Draft genome sequence of the grapevine dieback fungus Eutypa lata UCR-EL1.</title>
        <authorList>
            <person name="Blanco-Ulate B."/>
            <person name="Rolshausen P.E."/>
            <person name="Cantu D."/>
        </authorList>
    </citation>
    <scope>NUCLEOTIDE SEQUENCE [LARGE SCALE GENOMIC DNA]</scope>
    <source>
        <strain evidence="6">UCR-EL1</strain>
    </source>
</reference>
<feature type="region of interest" description="Disordered" evidence="3">
    <location>
        <begin position="108"/>
        <end position="141"/>
    </location>
</feature>
<organism evidence="5 6">
    <name type="scientific">Eutypa lata (strain UCR-EL1)</name>
    <name type="common">Grapevine dieback disease fungus</name>
    <name type="synonym">Eutypa armeniacae</name>
    <dbReference type="NCBI Taxonomy" id="1287681"/>
    <lineage>
        <taxon>Eukaryota</taxon>
        <taxon>Fungi</taxon>
        <taxon>Dikarya</taxon>
        <taxon>Ascomycota</taxon>
        <taxon>Pezizomycotina</taxon>
        <taxon>Sordariomycetes</taxon>
        <taxon>Xylariomycetidae</taxon>
        <taxon>Xylariales</taxon>
        <taxon>Diatrypaceae</taxon>
        <taxon>Eutypa</taxon>
    </lineage>
</organism>
<dbReference type="OrthoDB" id="1738325at2759"/>
<dbReference type="Gene3D" id="2.40.50.140">
    <property type="entry name" value="Nucleic acid-binding proteins"/>
    <property type="match status" value="1"/>
</dbReference>
<dbReference type="eggNOG" id="KOG2925">
    <property type="taxonomic scope" value="Eukaryota"/>
</dbReference>
<keyword evidence="2" id="KW-0694">RNA-binding</keyword>
<dbReference type="STRING" id="1287681.M7TRE2"/>
<accession>M7TRE2</accession>
<dbReference type="GO" id="GO:0005634">
    <property type="term" value="C:nucleus"/>
    <property type="evidence" value="ECO:0007669"/>
    <property type="project" value="TreeGrafter"/>
</dbReference>
<dbReference type="EMBL" id="KB706115">
    <property type="protein sequence ID" value="EMR69225.1"/>
    <property type="molecule type" value="Genomic_DNA"/>
</dbReference>
<dbReference type="GO" id="GO:0003723">
    <property type="term" value="F:RNA binding"/>
    <property type="evidence" value="ECO:0007669"/>
    <property type="project" value="UniProtKB-KW"/>
</dbReference>
<dbReference type="Pfam" id="PF01176">
    <property type="entry name" value="eIF-1a"/>
    <property type="match status" value="1"/>
</dbReference>
<sequence>MGRPKRDIRAAAEATTTPPDRLTASQSLARVIKAEGNSLYSCSLPDNNRTVLVELAARFRNTIWIKRGGFVLVDLTPTGDHKGKVEGEIINVVREEREWRKQSYWPREFAKPTFGGGDDDDSEEEESNMGKMPPSDSEDDD</sequence>
<dbReference type="OMA" id="WRKQSYW"/>
<dbReference type="PANTHER" id="PTHR21641">
    <property type="entry name" value="TRANSLATION INITIATION FACTOR-RELATED"/>
    <property type="match status" value="1"/>
</dbReference>
<keyword evidence="5" id="KW-0396">Initiation factor</keyword>
<evidence type="ECO:0000256" key="3">
    <source>
        <dbReference type="SAM" id="MobiDB-lite"/>
    </source>
</evidence>
<proteinExistence type="inferred from homology"/>
<evidence type="ECO:0000313" key="5">
    <source>
        <dbReference type="EMBL" id="EMR69225.1"/>
    </source>
</evidence>
<dbReference type="SUPFAM" id="SSF50249">
    <property type="entry name" value="Nucleic acid-binding proteins"/>
    <property type="match status" value="1"/>
</dbReference>
<dbReference type="KEGG" id="ela:UCREL1_3731"/>
<dbReference type="InterPro" id="IPR012340">
    <property type="entry name" value="NA-bd_OB-fold"/>
</dbReference>
<dbReference type="AlphaFoldDB" id="M7TRE2"/>
<name>M7TRE2_EUTLA</name>
<protein>
    <submittedName>
        <fullName evidence="5">Putative translation initiation factor 1a if-1 protein</fullName>
    </submittedName>
</protein>
<evidence type="ECO:0000313" key="6">
    <source>
        <dbReference type="Proteomes" id="UP000012174"/>
    </source>
</evidence>
<keyword evidence="6" id="KW-1185">Reference proteome</keyword>
<dbReference type="GO" id="GO:0003743">
    <property type="term" value="F:translation initiation factor activity"/>
    <property type="evidence" value="ECO:0007669"/>
    <property type="project" value="UniProtKB-KW"/>
</dbReference>
<dbReference type="InterPro" id="IPR006196">
    <property type="entry name" value="RNA-binding_domain_S1_IF1"/>
</dbReference>
<dbReference type="InterPro" id="IPR039294">
    <property type="entry name" value="EIF1AD"/>
</dbReference>
<dbReference type="SMART" id="SM00652">
    <property type="entry name" value="eIF1a"/>
    <property type="match status" value="1"/>
</dbReference>
<feature type="compositionally biased region" description="Basic and acidic residues" evidence="3">
    <location>
        <begin position="1"/>
        <end position="10"/>
    </location>
</feature>
<evidence type="ECO:0000259" key="4">
    <source>
        <dbReference type="Pfam" id="PF01176"/>
    </source>
</evidence>
<evidence type="ECO:0000256" key="2">
    <source>
        <dbReference type="ARBA" id="ARBA00022884"/>
    </source>
</evidence>
<feature type="region of interest" description="Disordered" evidence="3">
    <location>
        <begin position="1"/>
        <end position="21"/>
    </location>
</feature>
<comment type="similarity">
    <text evidence="1">Belongs to the EIF1AD family.</text>
</comment>
<dbReference type="InterPro" id="IPR001253">
    <property type="entry name" value="TIF_eIF-1A"/>
</dbReference>
<feature type="domain" description="S1-like" evidence="4">
    <location>
        <begin position="26"/>
        <end position="90"/>
    </location>
</feature>
<dbReference type="Proteomes" id="UP000012174">
    <property type="component" value="Unassembled WGS sequence"/>
</dbReference>
<feature type="compositionally biased region" description="Acidic residues" evidence="3">
    <location>
        <begin position="117"/>
        <end position="127"/>
    </location>
</feature>